<evidence type="ECO:0000256" key="1">
    <source>
        <dbReference type="SAM" id="MobiDB-lite"/>
    </source>
</evidence>
<accession>A0A251SJ92</accession>
<name>A0A251SJ92_HELAN</name>
<sequence length="63" mass="6914">MSPSHLKYLHTPKITLCYTLDLSLSRVQFGDNHQTPTSSHTPAPSPLSFSVLGNPHWAGIDGR</sequence>
<dbReference type="AlphaFoldDB" id="A0A251SJ92"/>
<dbReference type="Proteomes" id="UP000215914">
    <property type="component" value="Chromosome 14"/>
</dbReference>
<evidence type="ECO:0000313" key="3">
    <source>
        <dbReference type="Proteomes" id="UP000215914"/>
    </source>
</evidence>
<feature type="region of interest" description="Disordered" evidence="1">
    <location>
        <begin position="29"/>
        <end position="63"/>
    </location>
</feature>
<reference evidence="3" key="1">
    <citation type="journal article" date="2017" name="Nature">
        <title>The sunflower genome provides insights into oil metabolism, flowering and Asterid evolution.</title>
        <authorList>
            <person name="Badouin H."/>
            <person name="Gouzy J."/>
            <person name="Grassa C.J."/>
            <person name="Murat F."/>
            <person name="Staton S.E."/>
            <person name="Cottret L."/>
            <person name="Lelandais-Briere C."/>
            <person name="Owens G.L."/>
            <person name="Carrere S."/>
            <person name="Mayjonade B."/>
            <person name="Legrand L."/>
            <person name="Gill N."/>
            <person name="Kane N.C."/>
            <person name="Bowers J.E."/>
            <person name="Hubner S."/>
            <person name="Bellec A."/>
            <person name="Berard A."/>
            <person name="Berges H."/>
            <person name="Blanchet N."/>
            <person name="Boniface M.C."/>
            <person name="Brunel D."/>
            <person name="Catrice O."/>
            <person name="Chaidir N."/>
            <person name="Claudel C."/>
            <person name="Donnadieu C."/>
            <person name="Faraut T."/>
            <person name="Fievet G."/>
            <person name="Helmstetter N."/>
            <person name="King M."/>
            <person name="Knapp S.J."/>
            <person name="Lai Z."/>
            <person name="Le Paslier M.C."/>
            <person name="Lippi Y."/>
            <person name="Lorenzon L."/>
            <person name="Mandel J.R."/>
            <person name="Marage G."/>
            <person name="Marchand G."/>
            <person name="Marquand E."/>
            <person name="Bret-Mestries E."/>
            <person name="Morien E."/>
            <person name="Nambeesan S."/>
            <person name="Nguyen T."/>
            <person name="Pegot-Espagnet P."/>
            <person name="Pouilly N."/>
            <person name="Raftis F."/>
            <person name="Sallet E."/>
            <person name="Schiex T."/>
            <person name="Thomas J."/>
            <person name="Vandecasteele C."/>
            <person name="Vares D."/>
            <person name="Vear F."/>
            <person name="Vautrin S."/>
            <person name="Crespi M."/>
            <person name="Mangin B."/>
            <person name="Burke J.M."/>
            <person name="Salse J."/>
            <person name="Munos S."/>
            <person name="Vincourt P."/>
            <person name="Rieseberg L.H."/>
            <person name="Langlade N.B."/>
        </authorList>
    </citation>
    <scope>NUCLEOTIDE SEQUENCE [LARGE SCALE GENOMIC DNA]</scope>
    <source>
        <strain evidence="3">cv. SF193</strain>
    </source>
</reference>
<dbReference type="EMBL" id="CM007903">
    <property type="protein sequence ID" value="OTF97540.1"/>
    <property type="molecule type" value="Genomic_DNA"/>
</dbReference>
<dbReference type="InParanoid" id="A0A251SJ92"/>
<feature type="compositionally biased region" description="Low complexity" evidence="1">
    <location>
        <begin position="35"/>
        <end position="48"/>
    </location>
</feature>
<proteinExistence type="predicted"/>
<keyword evidence="3" id="KW-1185">Reference proteome</keyword>
<protein>
    <submittedName>
        <fullName evidence="2">Uncharacterized protein</fullName>
    </submittedName>
</protein>
<organism evidence="2 3">
    <name type="scientific">Helianthus annuus</name>
    <name type="common">Common sunflower</name>
    <dbReference type="NCBI Taxonomy" id="4232"/>
    <lineage>
        <taxon>Eukaryota</taxon>
        <taxon>Viridiplantae</taxon>
        <taxon>Streptophyta</taxon>
        <taxon>Embryophyta</taxon>
        <taxon>Tracheophyta</taxon>
        <taxon>Spermatophyta</taxon>
        <taxon>Magnoliopsida</taxon>
        <taxon>eudicotyledons</taxon>
        <taxon>Gunneridae</taxon>
        <taxon>Pentapetalae</taxon>
        <taxon>asterids</taxon>
        <taxon>campanulids</taxon>
        <taxon>Asterales</taxon>
        <taxon>Asteraceae</taxon>
        <taxon>Asteroideae</taxon>
        <taxon>Heliantheae alliance</taxon>
        <taxon>Heliantheae</taxon>
        <taxon>Helianthus</taxon>
    </lineage>
</organism>
<gene>
    <name evidence="2" type="ORF">HannXRQ_Chr14g0435731</name>
</gene>
<evidence type="ECO:0000313" key="2">
    <source>
        <dbReference type="EMBL" id="OTF97540.1"/>
    </source>
</evidence>